<accession>A0ABY7QUC3</accession>
<dbReference type="InterPro" id="IPR036069">
    <property type="entry name" value="DUF34/NIF3_sf"/>
</dbReference>
<sequence length="255" mass="28032">MDTAKFIDYIETLAPLDGQEAWDNSGWQVMTKRDIKRVFLTLDLTDTTLAEAKAFGADLILTHHPFFFSGVTSIGYDYKSKLIRELLASGIGLYASHTALDVAAGGVNDVLASYLELTDLEPLMMTDKDKPLGVVGTTDWSLLKLYHTLTTLSEDTVQLYGKLRDIHRVALLGGAGGGDIKAAFDAGADVYITSDVKHHDAQVAYELGFILIALSHNDSEKLILTELARRFEDDLGLNTKINAENAFVLRLPKRP</sequence>
<comment type="similarity">
    <text evidence="1">Belongs to the GTP cyclohydrolase I type 2/NIF3 family.</text>
</comment>
<keyword evidence="3" id="KW-0479">Metal-binding</keyword>
<dbReference type="NCBIfam" id="TIGR00486">
    <property type="entry name" value="YbgI_SA1388"/>
    <property type="match status" value="1"/>
</dbReference>
<evidence type="ECO:0000313" key="5">
    <source>
        <dbReference type="Proteomes" id="UP001210339"/>
    </source>
</evidence>
<dbReference type="EMBL" id="CP115667">
    <property type="protein sequence ID" value="WBW50389.1"/>
    <property type="molecule type" value="Genomic_DNA"/>
</dbReference>
<reference evidence="4 5" key="1">
    <citation type="submission" date="2023-01" db="EMBL/GenBank/DDBJ databases">
        <authorList>
            <person name="Lee S.H."/>
            <person name="Jung H.S."/>
            <person name="Yun J.U."/>
        </authorList>
    </citation>
    <scope>NUCLEOTIDE SEQUENCE [LARGE SCALE GENOMIC DNA]</scope>
    <source>
        <strain evidence="4 5">CBA3646</strain>
    </source>
</reference>
<dbReference type="PANTHER" id="PTHR13799:SF14">
    <property type="entry name" value="GTP CYCLOHYDROLASE 1 TYPE 2 HOMOLOG"/>
    <property type="match status" value="1"/>
</dbReference>
<dbReference type="InterPro" id="IPR002678">
    <property type="entry name" value="DUF34/NIF3"/>
</dbReference>
<name>A0ABY7QUC3_9FIRM</name>
<keyword evidence="5" id="KW-1185">Reference proteome</keyword>
<gene>
    <name evidence="4" type="ORF">O6R05_02265</name>
</gene>
<dbReference type="PANTHER" id="PTHR13799">
    <property type="entry name" value="NGG1 INTERACTING FACTOR 3"/>
    <property type="match status" value="1"/>
</dbReference>
<evidence type="ECO:0000256" key="3">
    <source>
        <dbReference type="ARBA" id="ARBA00022723"/>
    </source>
</evidence>
<dbReference type="Pfam" id="PF01784">
    <property type="entry name" value="DUF34_NIF3"/>
    <property type="match status" value="1"/>
</dbReference>
<dbReference type="RefSeq" id="WP_271191921.1">
    <property type="nucleotide sequence ID" value="NZ_CP115667.1"/>
</dbReference>
<dbReference type="Gene3D" id="3.40.1390.30">
    <property type="entry name" value="NIF3 (NGG1p interacting factor 3)-like"/>
    <property type="match status" value="2"/>
</dbReference>
<evidence type="ECO:0000256" key="2">
    <source>
        <dbReference type="ARBA" id="ARBA00022112"/>
    </source>
</evidence>
<dbReference type="SUPFAM" id="SSF102705">
    <property type="entry name" value="NIF3 (NGG1p interacting factor 3)-like"/>
    <property type="match status" value="1"/>
</dbReference>
<dbReference type="Proteomes" id="UP001210339">
    <property type="component" value="Chromosome"/>
</dbReference>
<organism evidence="4 5">
    <name type="scientific">Peptoniphilus equinus</name>
    <dbReference type="NCBI Taxonomy" id="3016343"/>
    <lineage>
        <taxon>Bacteria</taxon>
        <taxon>Bacillati</taxon>
        <taxon>Bacillota</taxon>
        <taxon>Tissierellia</taxon>
        <taxon>Tissierellales</taxon>
        <taxon>Peptoniphilaceae</taxon>
        <taxon>Peptoniphilus</taxon>
    </lineage>
</organism>
<evidence type="ECO:0000313" key="4">
    <source>
        <dbReference type="EMBL" id="WBW50389.1"/>
    </source>
</evidence>
<evidence type="ECO:0000256" key="1">
    <source>
        <dbReference type="ARBA" id="ARBA00006964"/>
    </source>
</evidence>
<proteinExistence type="inferred from homology"/>
<protein>
    <recommendedName>
        <fullName evidence="2">GTP cyclohydrolase 1 type 2 homolog</fullName>
    </recommendedName>
</protein>